<dbReference type="AlphaFoldDB" id="A0A411YG48"/>
<dbReference type="Proteomes" id="UP000291469">
    <property type="component" value="Chromosome"/>
</dbReference>
<dbReference type="InterPro" id="IPR011335">
    <property type="entry name" value="Restrct_endonuc-II-like"/>
</dbReference>
<dbReference type="Gene3D" id="3.40.960.10">
    <property type="entry name" value="VSR Endonuclease"/>
    <property type="match status" value="1"/>
</dbReference>
<dbReference type="EMBL" id="CP036402">
    <property type="protein sequence ID" value="QBI20166.1"/>
    <property type="molecule type" value="Genomic_DNA"/>
</dbReference>
<proteinExistence type="predicted"/>
<evidence type="ECO:0000313" key="3">
    <source>
        <dbReference type="Proteomes" id="UP000291469"/>
    </source>
</evidence>
<dbReference type="InterPro" id="IPR007569">
    <property type="entry name" value="DUF559"/>
</dbReference>
<evidence type="ECO:0000313" key="2">
    <source>
        <dbReference type="EMBL" id="QBI20166.1"/>
    </source>
</evidence>
<dbReference type="Pfam" id="PF04480">
    <property type="entry name" value="DUF559"/>
    <property type="match status" value="1"/>
</dbReference>
<dbReference type="SUPFAM" id="SSF52980">
    <property type="entry name" value="Restriction endonuclease-like"/>
    <property type="match status" value="1"/>
</dbReference>
<protein>
    <submittedName>
        <fullName evidence="2">DUF559 domain-containing protein</fullName>
    </submittedName>
</protein>
<feature type="domain" description="DUF559" evidence="1">
    <location>
        <begin position="224"/>
        <end position="274"/>
    </location>
</feature>
<organism evidence="2 3">
    <name type="scientific">Egibacter rhizosphaerae</name>
    <dbReference type="NCBI Taxonomy" id="1670831"/>
    <lineage>
        <taxon>Bacteria</taxon>
        <taxon>Bacillati</taxon>
        <taxon>Actinomycetota</taxon>
        <taxon>Nitriliruptoria</taxon>
        <taxon>Egibacterales</taxon>
        <taxon>Egibacteraceae</taxon>
        <taxon>Egibacter</taxon>
    </lineage>
</organism>
<reference evidence="2 3" key="1">
    <citation type="submission" date="2019-01" db="EMBL/GenBank/DDBJ databases">
        <title>Egibacter rhizosphaerae EGI 80759T.</title>
        <authorList>
            <person name="Chen D.-D."/>
            <person name="Tian Y."/>
            <person name="Jiao J.-Y."/>
            <person name="Zhang X.-T."/>
            <person name="Zhang Y.-G."/>
            <person name="Zhang Y."/>
            <person name="Xiao M."/>
            <person name="Shu W.-S."/>
            <person name="Li W.-J."/>
        </authorList>
    </citation>
    <scope>NUCLEOTIDE SEQUENCE [LARGE SCALE GENOMIC DNA]</scope>
    <source>
        <strain evidence="2 3">EGI 80759</strain>
    </source>
</reference>
<dbReference type="KEGG" id="erz:ER308_11725"/>
<accession>A0A411YG48</accession>
<dbReference type="RefSeq" id="WP_131155163.1">
    <property type="nucleotide sequence ID" value="NZ_CP036402.1"/>
</dbReference>
<keyword evidence="3" id="KW-1185">Reference proteome</keyword>
<gene>
    <name evidence="2" type="ORF">ER308_11725</name>
</gene>
<evidence type="ECO:0000259" key="1">
    <source>
        <dbReference type="Pfam" id="PF04480"/>
    </source>
</evidence>
<name>A0A411YG48_9ACTN</name>
<sequence length="304" mass="34184">MDEQLAEAYRRMAANHGLIERSEAVSLLGAKRVDGLLRRGRWGVVHRGVYRAAGSARPAEQIHLAAVWRVGYEAVLTGEPGLGLFGVEANRSDAVPDVIGRRGQRVRAAPFRVRYVGPLHPRDRATLNRIPIARPHRMLVDRAAELRGRELRTVIDSARRLGLTGEDRLHDAAMRARPQRGAAVVLRLLESGGLATESEGERLLADLFSDVDPPPEPQQFLLPDIRVDLVWRDAGLVVEYDGTDHHTLRSDRDYDRQRRDRLRAAGWTVIVVTKQMCRDLDGLRRRVLARRAELLRERTAIADA</sequence>
<dbReference type="OrthoDB" id="5243722at2"/>